<name>A0A7W9HL23_9PSEU</name>
<dbReference type="EMBL" id="JACHMO010000001">
    <property type="protein sequence ID" value="MBB5804277.1"/>
    <property type="molecule type" value="Genomic_DNA"/>
</dbReference>
<evidence type="ECO:0000256" key="1">
    <source>
        <dbReference type="SAM" id="Phobius"/>
    </source>
</evidence>
<organism evidence="2 3">
    <name type="scientific">Saccharothrix ecbatanensis</name>
    <dbReference type="NCBI Taxonomy" id="1105145"/>
    <lineage>
        <taxon>Bacteria</taxon>
        <taxon>Bacillati</taxon>
        <taxon>Actinomycetota</taxon>
        <taxon>Actinomycetes</taxon>
        <taxon>Pseudonocardiales</taxon>
        <taxon>Pseudonocardiaceae</taxon>
        <taxon>Saccharothrix</taxon>
    </lineage>
</organism>
<dbReference type="RefSeq" id="WP_184922061.1">
    <property type="nucleotide sequence ID" value="NZ_JACHMO010000001.1"/>
</dbReference>
<feature type="transmembrane region" description="Helical" evidence="1">
    <location>
        <begin position="36"/>
        <end position="60"/>
    </location>
</feature>
<reference evidence="2 3" key="1">
    <citation type="submission" date="2020-08" db="EMBL/GenBank/DDBJ databases">
        <title>Sequencing the genomes of 1000 actinobacteria strains.</title>
        <authorList>
            <person name="Klenk H.-P."/>
        </authorList>
    </citation>
    <scope>NUCLEOTIDE SEQUENCE [LARGE SCALE GENOMIC DNA]</scope>
    <source>
        <strain evidence="2 3">DSM 45486</strain>
    </source>
</reference>
<keyword evidence="3" id="KW-1185">Reference proteome</keyword>
<keyword evidence="1" id="KW-0812">Transmembrane</keyword>
<dbReference type="AlphaFoldDB" id="A0A7W9HL23"/>
<keyword evidence="1" id="KW-0472">Membrane</keyword>
<evidence type="ECO:0000313" key="2">
    <source>
        <dbReference type="EMBL" id="MBB5804277.1"/>
    </source>
</evidence>
<comment type="caution">
    <text evidence="2">The sequence shown here is derived from an EMBL/GenBank/DDBJ whole genome shotgun (WGS) entry which is preliminary data.</text>
</comment>
<accession>A0A7W9HL23</accession>
<dbReference type="Proteomes" id="UP000552097">
    <property type="component" value="Unassembled WGS sequence"/>
</dbReference>
<gene>
    <name evidence="2" type="ORF">F4560_004045</name>
</gene>
<sequence length="75" mass="7231">MGRGVAHAARGVARVGVGLVAGAAGSWFGGVASTHVAAVGLFLVGAVAVGAAAAVSTLFARRVFARATVLPTWSA</sequence>
<keyword evidence="1" id="KW-1133">Transmembrane helix</keyword>
<evidence type="ECO:0000313" key="3">
    <source>
        <dbReference type="Proteomes" id="UP000552097"/>
    </source>
</evidence>
<feature type="transmembrane region" description="Helical" evidence="1">
    <location>
        <begin position="12"/>
        <end position="30"/>
    </location>
</feature>
<proteinExistence type="predicted"/>
<protein>
    <submittedName>
        <fullName evidence="2">Uncharacterized protein</fullName>
    </submittedName>
</protein>